<dbReference type="RefSeq" id="WP_018066598.1">
    <property type="nucleotide sequence ID" value="NZ_AQWH01000025.1"/>
</dbReference>
<protein>
    <recommendedName>
        <fullName evidence="4">Secreted protein</fullName>
    </recommendedName>
</protein>
<keyword evidence="3" id="KW-1185">Reference proteome</keyword>
<accession>A0A1U9Z566</accession>
<evidence type="ECO:0008006" key="4">
    <source>
        <dbReference type="Google" id="ProtNLM"/>
    </source>
</evidence>
<dbReference type="KEGG" id="mmed:Mame_03550"/>
<keyword evidence="1" id="KW-0732">Signal</keyword>
<dbReference type="OrthoDB" id="8454730at2"/>
<organism evidence="2 3">
    <name type="scientific">Martelella mediterranea DSM 17316</name>
    <dbReference type="NCBI Taxonomy" id="1122214"/>
    <lineage>
        <taxon>Bacteria</taxon>
        <taxon>Pseudomonadati</taxon>
        <taxon>Pseudomonadota</taxon>
        <taxon>Alphaproteobacteria</taxon>
        <taxon>Hyphomicrobiales</taxon>
        <taxon>Aurantimonadaceae</taxon>
        <taxon>Martelella</taxon>
    </lineage>
</organism>
<evidence type="ECO:0000313" key="3">
    <source>
        <dbReference type="Proteomes" id="UP000191135"/>
    </source>
</evidence>
<dbReference type="PROSITE" id="PS51257">
    <property type="entry name" value="PROKAR_LIPOPROTEIN"/>
    <property type="match status" value="1"/>
</dbReference>
<dbReference type="AlphaFoldDB" id="A0A1U9Z566"/>
<dbReference type="Proteomes" id="UP000191135">
    <property type="component" value="Chromosome"/>
</dbReference>
<evidence type="ECO:0000313" key="2">
    <source>
        <dbReference type="EMBL" id="AQZ52855.1"/>
    </source>
</evidence>
<gene>
    <name evidence="2" type="ORF">Mame_03550</name>
</gene>
<proteinExistence type="predicted"/>
<feature type="signal peptide" evidence="1">
    <location>
        <begin position="1"/>
        <end position="25"/>
    </location>
</feature>
<sequence length="80" mass="7961" precursor="true">MSLKPIYILVLTGMLLGGNSGTAGAASCANAARQVAASTGGDLLSALPAPDDPNMCLVTVIVPASDGTPPRKITRRVPAS</sequence>
<feature type="chain" id="PRO_5010731103" description="Secreted protein" evidence="1">
    <location>
        <begin position="26"/>
        <end position="80"/>
    </location>
</feature>
<reference evidence="2 3" key="1">
    <citation type="submission" date="2017-03" db="EMBL/GenBank/DDBJ databases">
        <title>Foreign affairs: Plasmid Transfer between Roseobacters and Rhizobia.</title>
        <authorList>
            <person name="Bartling P."/>
            <person name="Bunk B."/>
            <person name="Overmann J."/>
            <person name="Brinkmann H."/>
            <person name="Petersen J."/>
        </authorList>
    </citation>
    <scope>NUCLEOTIDE SEQUENCE [LARGE SCALE GENOMIC DNA]</scope>
    <source>
        <strain evidence="2 3">MACL11</strain>
    </source>
</reference>
<dbReference type="EMBL" id="CP020330">
    <property type="protein sequence ID" value="AQZ52855.1"/>
    <property type="molecule type" value="Genomic_DNA"/>
</dbReference>
<evidence type="ECO:0000256" key="1">
    <source>
        <dbReference type="SAM" id="SignalP"/>
    </source>
</evidence>
<dbReference type="STRING" id="1122214.Mame_03550"/>
<name>A0A1U9Z566_9HYPH</name>